<dbReference type="AlphaFoldDB" id="A0A248JZP9"/>
<dbReference type="Proteomes" id="UP000197153">
    <property type="component" value="Chromosome 3"/>
</dbReference>
<dbReference type="EMBL" id="CP022112">
    <property type="protein sequence ID" value="ASG24030.1"/>
    <property type="molecule type" value="Genomic_DNA"/>
</dbReference>
<sequence length="310" mass="34844">MIGSEIQNLLELQALATDELNLKEPLIRTGLSYFMLEGLGSEVPPDERRVWASVETIIDKLVDTLRRRIGDDEALRTMATSVFREKLEEIGWSEPPTPNRTWDAAIQLGAPPFRPAKEKVGFALNYYLSNEPRPRRHITTGTVFHKGDTDEFWVCASPSCDMVARKAHKDQTWLHGLFPTMPMLALRLHETSQLSDALKKATQGRHVFIKTLDQEKVIRERAFCIESPGVNQVIWELLFLPESSTLTTDADGNLMFSASRIQLDGARQPALTAESFAVIGQLRPQNASRFLQLAGQHLSRIGMDHVKLSG</sequence>
<reference evidence="1 2" key="1">
    <citation type="submission" date="2017-06" db="EMBL/GenBank/DDBJ databases">
        <title>Complete genome sequence of Nitrospirillum amazonense strain CBAmC, an endophytic nitrogen-fixing and plant growth-promoting bacterium, isolated from sugarcane.</title>
        <authorList>
            <person name="Schwab S."/>
            <person name="dos Santos Teixeira K.R."/>
            <person name="Simoes Araujo J.L."/>
            <person name="Soares Vidal M."/>
            <person name="Borges de Freitas H.R."/>
            <person name="Rivello Crivelaro A.L."/>
            <person name="Bueno de Camargo Nunes A."/>
            <person name="dos Santos C.M."/>
            <person name="Palmeira da Silva Rosa D."/>
            <person name="da Silva Padilha D."/>
            <person name="da Silva E."/>
            <person name="Araujo Terra L."/>
            <person name="Soares Mendes V."/>
            <person name="Farinelli L."/>
            <person name="Magalhaes Cruz L."/>
            <person name="Baldani J.I."/>
        </authorList>
    </citation>
    <scope>NUCLEOTIDE SEQUENCE [LARGE SCALE GENOMIC DNA]</scope>
    <source>
        <strain evidence="1 2">CBAmC</strain>
    </source>
</reference>
<evidence type="ECO:0000313" key="1">
    <source>
        <dbReference type="EMBL" id="ASG24030.1"/>
    </source>
</evidence>
<name>A0A248JZP9_9PROT</name>
<proteinExistence type="predicted"/>
<accession>A0A248JZP9</accession>
<organism evidence="1 2">
    <name type="scientific">Nitrospirillum viridazoti CBAmc</name>
    <dbReference type="NCBI Taxonomy" id="1441467"/>
    <lineage>
        <taxon>Bacteria</taxon>
        <taxon>Pseudomonadati</taxon>
        <taxon>Pseudomonadota</taxon>
        <taxon>Alphaproteobacteria</taxon>
        <taxon>Rhodospirillales</taxon>
        <taxon>Azospirillaceae</taxon>
        <taxon>Nitrospirillum</taxon>
        <taxon>Nitrospirillum viridazoti</taxon>
    </lineage>
</organism>
<dbReference type="KEGG" id="nao:Y958_24135"/>
<keyword evidence="2" id="KW-1185">Reference proteome</keyword>
<evidence type="ECO:0000313" key="2">
    <source>
        <dbReference type="Proteomes" id="UP000197153"/>
    </source>
</evidence>
<protein>
    <submittedName>
        <fullName evidence="1">Uncharacterized protein</fullName>
    </submittedName>
</protein>
<gene>
    <name evidence="1" type="ORF">Y958_24135</name>
</gene>